<keyword evidence="4" id="KW-1185">Reference proteome</keyword>
<sequence>MFTILPLLALFCALAGRVLAFNITVGTRNLAATQLLDIPDSPVKTACNTNITAANQKIQACNDDTPCLCTNDTAAALLDAETCMFHFLINTKSQAPDFRAGSTPVLAAYSAACASANIKLAPAQTALQLPSTWDGPFVAILPTGGAIVTVIVGGMLGISALLILSNL</sequence>
<proteinExistence type="predicted"/>
<accession>A0A5C3M937</accession>
<keyword evidence="1" id="KW-0472">Membrane</keyword>
<feature type="transmembrane region" description="Helical" evidence="1">
    <location>
        <begin position="137"/>
        <end position="164"/>
    </location>
</feature>
<evidence type="ECO:0008006" key="5">
    <source>
        <dbReference type="Google" id="ProtNLM"/>
    </source>
</evidence>
<keyword evidence="2" id="KW-0732">Signal</keyword>
<evidence type="ECO:0000256" key="1">
    <source>
        <dbReference type="SAM" id="Phobius"/>
    </source>
</evidence>
<protein>
    <recommendedName>
        <fullName evidence="5">Extracellular membrane protein CFEM domain-containing protein</fullName>
    </recommendedName>
</protein>
<evidence type="ECO:0000313" key="3">
    <source>
        <dbReference type="EMBL" id="TFK37661.1"/>
    </source>
</evidence>
<keyword evidence="1" id="KW-0812">Transmembrane</keyword>
<evidence type="ECO:0000313" key="4">
    <source>
        <dbReference type="Proteomes" id="UP000308652"/>
    </source>
</evidence>
<reference evidence="3 4" key="1">
    <citation type="journal article" date="2019" name="Nat. Ecol. Evol.">
        <title>Megaphylogeny resolves global patterns of mushroom evolution.</title>
        <authorList>
            <person name="Varga T."/>
            <person name="Krizsan K."/>
            <person name="Foldi C."/>
            <person name="Dima B."/>
            <person name="Sanchez-Garcia M."/>
            <person name="Sanchez-Ramirez S."/>
            <person name="Szollosi G.J."/>
            <person name="Szarkandi J.G."/>
            <person name="Papp V."/>
            <person name="Albert L."/>
            <person name="Andreopoulos W."/>
            <person name="Angelini C."/>
            <person name="Antonin V."/>
            <person name="Barry K.W."/>
            <person name="Bougher N.L."/>
            <person name="Buchanan P."/>
            <person name="Buyck B."/>
            <person name="Bense V."/>
            <person name="Catcheside P."/>
            <person name="Chovatia M."/>
            <person name="Cooper J."/>
            <person name="Damon W."/>
            <person name="Desjardin D."/>
            <person name="Finy P."/>
            <person name="Geml J."/>
            <person name="Haridas S."/>
            <person name="Hughes K."/>
            <person name="Justo A."/>
            <person name="Karasinski D."/>
            <person name="Kautmanova I."/>
            <person name="Kiss B."/>
            <person name="Kocsube S."/>
            <person name="Kotiranta H."/>
            <person name="LaButti K.M."/>
            <person name="Lechner B.E."/>
            <person name="Liimatainen K."/>
            <person name="Lipzen A."/>
            <person name="Lukacs Z."/>
            <person name="Mihaltcheva S."/>
            <person name="Morgado L.N."/>
            <person name="Niskanen T."/>
            <person name="Noordeloos M.E."/>
            <person name="Ohm R.A."/>
            <person name="Ortiz-Santana B."/>
            <person name="Ovrebo C."/>
            <person name="Racz N."/>
            <person name="Riley R."/>
            <person name="Savchenko A."/>
            <person name="Shiryaev A."/>
            <person name="Soop K."/>
            <person name="Spirin V."/>
            <person name="Szebenyi C."/>
            <person name="Tomsovsky M."/>
            <person name="Tulloss R.E."/>
            <person name="Uehling J."/>
            <person name="Grigoriev I.V."/>
            <person name="Vagvolgyi C."/>
            <person name="Papp T."/>
            <person name="Martin F.M."/>
            <person name="Miettinen O."/>
            <person name="Hibbett D.S."/>
            <person name="Nagy L.G."/>
        </authorList>
    </citation>
    <scope>NUCLEOTIDE SEQUENCE [LARGE SCALE GENOMIC DNA]</scope>
    <source>
        <strain evidence="3 4">CBS 166.37</strain>
    </source>
</reference>
<feature type="signal peptide" evidence="2">
    <location>
        <begin position="1"/>
        <end position="20"/>
    </location>
</feature>
<feature type="chain" id="PRO_5023088826" description="Extracellular membrane protein CFEM domain-containing protein" evidence="2">
    <location>
        <begin position="21"/>
        <end position="167"/>
    </location>
</feature>
<name>A0A5C3M937_9AGAR</name>
<dbReference type="AlphaFoldDB" id="A0A5C3M937"/>
<evidence type="ECO:0000256" key="2">
    <source>
        <dbReference type="SAM" id="SignalP"/>
    </source>
</evidence>
<organism evidence="3 4">
    <name type="scientific">Crucibulum laeve</name>
    <dbReference type="NCBI Taxonomy" id="68775"/>
    <lineage>
        <taxon>Eukaryota</taxon>
        <taxon>Fungi</taxon>
        <taxon>Dikarya</taxon>
        <taxon>Basidiomycota</taxon>
        <taxon>Agaricomycotina</taxon>
        <taxon>Agaricomycetes</taxon>
        <taxon>Agaricomycetidae</taxon>
        <taxon>Agaricales</taxon>
        <taxon>Agaricineae</taxon>
        <taxon>Nidulariaceae</taxon>
        <taxon>Crucibulum</taxon>
    </lineage>
</organism>
<dbReference type="Proteomes" id="UP000308652">
    <property type="component" value="Unassembled WGS sequence"/>
</dbReference>
<keyword evidence="1" id="KW-1133">Transmembrane helix</keyword>
<gene>
    <name evidence="3" type="ORF">BDQ12DRAFT_632279</name>
</gene>
<dbReference type="EMBL" id="ML213607">
    <property type="protein sequence ID" value="TFK37661.1"/>
    <property type="molecule type" value="Genomic_DNA"/>
</dbReference>
<dbReference type="OrthoDB" id="2953532at2759"/>